<evidence type="ECO:0000313" key="4">
    <source>
        <dbReference type="Proteomes" id="UP001586593"/>
    </source>
</evidence>
<dbReference type="PANTHER" id="PTHR42470">
    <property type="entry name" value="VAST DOMAIN-CONTAINING PROTEIN"/>
    <property type="match status" value="1"/>
</dbReference>
<name>A0ABR3WRG9_9PEZI</name>
<feature type="region of interest" description="Disordered" evidence="1">
    <location>
        <begin position="520"/>
        <end position="630"/>
    </location>
</feature>
<accession>A0ABR3WRG9</accession>
<feature type="compositionally biased region" description="Basic and acidic residues" evidence="1">
    <location>
        <begin position="573"/>
        <end position="584"/>
    </location>
</feature>
<evidence type="ECO:0000259" key="2">
    <source>
        <dbReference type="Pfam" id="PF25545"/>
    </source>
</evidence>
<proteinExistence type="predicted"/>
<sequence>MSSRVSKARTRRPRLRLSRALQQVLLKAVAETPARGPVEDPDLGHGAGRHVDPSGAESRGPSPEAVGTKRRLDPTEADTVPTKRARRSQSSTQEDESAEQRSNKTTTSLLQPTPRPPQHPYASFLRDFVDPFSPGPSPASSTHALVFEWLESIDSDRERYSRSDSLLLPPRSGGDDVPVSKQRARSAPTPEMGPPARDTDGFAVPPTPVSTASRPYAPTEDSSSTLGSVRHPYYRRNNLNSNGIFVQRASARLPDRISSHVATLQAERDSPDPSSEQMDGYMRELEILAEGCTEADVEGFFEASVFPKTSDRTYGRDAGLELSKSALMSSHLVPDNPESPFKVTRPKPDLLYGYSGAQGDGAFTPPQFLAQTALHPRNVRFAEATAQGLRFPFFAIEFKAAGGTQGDLWVAANQCAGASAACLNAVDQLNAALPDCPDARRVDDLSYAVAVDNNTAQLYISWKEDHLRYYLQRVGAFLLCDPDHFRSFRRQVRNILDWGKDARLAQIRAALDTILEESRRTAAKQAKSRPAPSAGSARTTSAKKKPKASSSRSSNHNSSSRSNSVPGPSGKASADDPAPRHDAYDEPSCPPRQPPSFADASDYAALDDLDGGLVPLEYQDPEDGQPDLALPSFGWAADEALAGFVADASTGELPTAADGGWTWE</sequence>
<dbReference type="InterPro" id="IPR057684">
    <property type="entry name" value="DUF7924"/>
</dbReference>
<feature type="region of interest" description="Disordered" evidence="1">
    <location>
        <begin position="28"/>
        <end position="127"/>
    </location>
</feature>
<gene>
    <name evidence="3" type="ORF">VTK73DRAFT_4918</name>
</gene>
<comment type="caution">
    <text evidence="3">The sequence shown here is derived from an EMBL/GenBank/DDBJ whole genome shotgun (WGS) entry which is preliminary data.</text>
</comment>
<evidence type="ECO:0000256" key="1">
    <source>
        <dbReference type="SAM" id="MobiDB-lite"/>
    </source>
</evidence>
<feature type="region of interest" description="Disordered" evidence="1">
    <location>
        <begin position="158"/>
        <end position="230"/>
    </location>
</feature>
<dbReference type="Proteomes" id="UP001586593">
    <property type="component" value="Unassembled WGS sequence"/>
</dbReference>
<dbReference type="PANTHER" id="PTHR42470:SF1">
    <property type="entry name" value="VAST DOMAIN-CONTAINING PROTEIN"/>
    <property type="match status" value="1"/>
</dbReference>
<feature type="compositionally biased region" description="Low complexity" evidence="1">
    <location>
        <begin position="548"/>
        <end position="564"/>
    </location>
</feature>
<reference evidence="3 4" key="1">
    <citation type="journal article" date="2024" name="Commun. Biol.">
        <title>Comparative genomic analysis of thermophilic fungi reveals convergent evolutionary adaptations and gene losses.</title>
        <authorList>
            <person name="Steindorff A.S."/>
            <person name="Aguilar-Pontes M.V."/>
            <person name="Robinson A.J."/>
            <person name="Andreopoulos B."/>
            <person name="LaButti K."/>
            <person name="Kuo A."/>
            <person name="Mondo S."/>
            <person name="Riley R."/>
            <person name="Otillar R."/>
            <person name="Haridas S."/>
            <person name="Lipzen A."/>
            <person name="Grimwood J."/>
            <person name="Schmutz J."/>
            <person name="Clum A."/>
            <person name="Reid I.D."/>
            <person name="Moisan M.C."/>
            <person name="Butler G."/>
            <person name="Nguyen T.T.M."/>
            <person name="Dewar K."/>
            <person name="Conant G."/>
            <person name="Drula E."/>
            <person name="Henrissat B."/>
            <person name="Hansel C."/>
            <person name="Singer S."/>
            <person name="Hutchinson M.I."/>
            <person name="de Vries R.P."/>
            <person name="Natvig D.O."/>
            <person name="Powell A.J."/>
            <person name="Tsang A."/>
            <person name="Grigoriev I.V."/>
        </authorList>
    </citation>
    <scope>NUCLEOTIDE SEQUENCE [LARGE SCALE GENOMIC DNA]</scope>
    <source>
        <strain evidence="3 4">ATCC 24622</strain>
    </source>
</reference>
<protein>
    <recommendedName>
        <fullName evidence="2">DUF7924 domain-containing protein</fullName>
    </recommendedName>
</protein>
<dbReference type="EMBL" id="JAZHXJ010000277">
    <property type="protein sequence ID" value="KAL1866067.1"/>
    <property type="molecule type" value="Genomic_DNA"/>
</dbReference>
<keyword evidence="4" id="KW-1185">Reference proteome</keyword>
<organism evidence="3 4">
    <name type="scientific">Phialemonium thermophilum</name>
    <dbReference type="NCBI Taxonomy" id="223376"/>
    <lineage>
        <taxon>Eukaryota</taxon>
        <taxon>Fungi</taxon>
        <taxon>Dikarya</taxon>
        <taxon>Ascomycota</taxon>
        <taxon>Pezizomycotina</taxon>
        <taxon>Sordariomycetes</taxon>
        <taxon>Sordariomycetidae</taxon>
        <taxon>Cephalothecales</taxon>
        <taxon>Cephalothecaceae</taxon>
        <taxon>Phialemonium</taxon>
    </lineage>
</organism>
<feature type="compositionally biased region" description="Low complexity" evidence="1">
    <location>
        <begin position="163"/>
        <end position="172"/>
    </location>
</feature>
<evidence type="ECO:0000313" key="3">
    <source>
        <dbReference type="EMBL" id="KAL1866067.1"/>
    </source>
</evidence>
<dbReference type="Pfam" id="PF25545">
    <property type="entry name" value="DUF7924"/>
    <property type="match status" value="1"/>
</dbReference>
<feature type="domain" description="DUF7924" evidence="2">
    <location>
        <begin position="289"/>
        <end position="511"/>
    </location>
</feature>